<evidence type="ECO:0000259" key="6">
    <source>
        <dbReference type="PROSITE" id="PS51387"/>
    </source>
</evidence>
<dbReference type="PROSITE" id="PS51387">
    <property type="entry name" value="FAD_PCMH"/>
    <property type="match status" value="1"/>
</dbReference>
<keyword evidence="3" id="KW-0285">Flavoprotein</keyword>
<comment type="caution">
    <text evidence="7">The sequence shown here is derived from an EMBL/GenBank/DDBJ whole genome shotgun (WGS) entry which is preliminary data.</text>
</comment>
<dbReference type="Proteomes" id="UP001367922">
    <property type="component" value="Unassembled WGS sequence"/>
</dbReference>
<proteinExistence type="inferred from homology"/>
<organism evidence="7 8">
    <name type="scientific">Bacillus yunxiaonensis</name>
    <dbReference type="NCBI Taxonomy" id="3127665"/>
    <lineage>
        <taxon>Bacteria</taxon>
        <taxon>Bacillati</taxon>
        <taxon>Bacillota</taxon>
        <taxon>Bacilli</taxon>
        <taxon>Bacillales</taxon>
        <taxon>Bacillaceae</taxon>
        <taxon>Bacillus</taxon>
    </lineage>
</organism>
<protein>
    <submittedName>
        <fullName evidence="7">FAD-binding oxidoreductase</fullName>
    </submittedName>
</protein>
<dbReference type="InterPro" id="IPR012951">
    <property type="entry name" value="BBE"/>
</dbReference>
<dbReference type="InterPro" id="IPR016167">
    <property type="entry name" value="FAD-bd_PCMH_sub1"/>
</dbReference>
<gene>
    <name evidence="7" type="ORF">WAX78_04025</name>
</gene>
<reference evidence="7 8" key="1">
    <citation type="submission" date="2024-01" db="EMBL/GenBank/DDBJ databases">
        <title>Seven novel Bacillus-like species.</title>
        <authorList>
            <person name="Liu G."/>
        </authorList>
    </citation>
    <scope>NUCLEOTIDE SEQUENCE [LARGE SCALE GENOMIC DNA]</scope>
    <source>
        <strain evidence="7 8">FJAT-53711</strain>
    </source>
</reference>
<dbReference type="Gene3D" id="3.40.462.20">
    <property type="match status" value="1"/>
</dbReference>
<evidence type="ECO:0000256" key="5">
    <source>
        <dbReference type="ARBA" id="ARBA00023002"/>
    </source>
</evidence>
<dbReference type="InterPro" id="IPR036318">
    <property type="entry name" value="FAD-bd_PCMH-like_sf"/>
</dbReference>
<dbReference type="InterPro" id="IPR016169">
    <property type="entry name" value="FAD-bd_PCMH_sub2"/>
</dbReference>
<keyword evidence="4" id="KW-0274">FAD</keyword>
<dbReference type="PANTHER" id="PTHR42973">
    <property type="entry name" value="BINDING OXIDOREDUCTASE, PUTATIVE (AFU_ORTHOLOGUE AFUA_1G17690)-RELATED"/>
    <property type="match status" value="1"/>
</dbReference>
<dbReference type="EMBL" id="JBAWSV010000001">
    <property type="protein sequence ID" value="MEI4828619.1"/>
    <property type="molecule type" value="Genomic_DNA"/>
</dbReference>
<evidence type="ECO:0000256" key="2">
    <source>
        <dbReference type="ARBA" id="ARBA00005466"/>
    </source>
</evidence>
<dbReference type="PANTHER" id="PTHR42973:SF39">
    <property type="entry name" value="FAD-BINDING PCMH-TYPE DOMAIN-CONTAINING PROTEIN"/>
    <property type="match status" value="1"/>
</dbReference>
<dbReference type="InterPro" id="IPR050416">
    <property type="entry name" value="FAD-linked_Oxidoreductase"/>
</dbReference>
<sequence length="454" mass="50603">MSGEKKSNRLKREPELTGRIVIPGDSEYNAARKEFNTFFNKFPLVIVFAQNTQDVANAVRWARYRDVPIRIRSGRHSYEGLSVVDAGIVIDVSEMNRVEIDRKLDTVTVQTGLRDFALYETLGAKGLMVPGGLCATTGIAGLTLGGGQSIVARSLGLTCDNLLELEMVNANGRVLRANADHNSDLFWASRGGGGGNFGICTSFRFRTHRIDKVAYANISWDLRYLEPVLRTWQDYTLSDADERLTPLLTIASGLQSILLMQGVFLGSVKRLRKLLQPLLQAGSPQEVFIEEIPWLEAVERIAVTQPVSPEPFKSVGPFIERLLPDEAIDIIRRFISDPPTSSAVVFFHGLGGAVAKVPSKNTAYFYRKALSNMSIYSTWDTPDGAAAGIRWVEDFRKAMLPFTRGVYVNTPDLSIEKWPEAYYGNNFKRLTQVKAKYDPENIFKFPQSIPPANK</sequence>
<dbReference type="InterPro" id="IPR016166">
    <property type="entry name" value="FAD-bd_PCMH"/>
</dbReference>
<evidence type="ECO:0000256" key="3">
    <source>
        <dbReference type="ARBA" id="ARBA00022630"/>
    </source>
</evidence>
<name>A0ABU8FRN1_9BACI</name>
<dbReference type="SUPFAM" id="SSF56176">
    <property type="entry name" value="FAD-binding/transporter-associated domain-like"/>
    <property type="match status" value="1"/>
</dbReference>
<dbReference type="Pfam" id="PF01565">
    <property type="entry name" value="FAD_binding_4"/>
    <property type="match status" value="1"/>
</dbReference>
<keyword evidence="8" id="KW-1185">Reference proteome</keyword>
<keyword evidence="5" id="KW-0560">Oxidoreductase</keyword>
<evidence type="ECO:0000313" key="8">
    <source>
        <dbReference type="Proteomes" id="UP001367922"/>
    </source>
</evidence>
<evidence type="ECO:0000256" key="1">
    <source>
        <dbReference type="ARBA" id="ARBA00001974"/>
    </source>
</evidence>
<comment type="similarity">
    <text evidence="2">Belongs to the oxygen-dependent FAD-linked oxidoreductase family.</text>
</comment>
<accession>A0ABU8FRN1</accession>
<evidence type="ECO:0000256" key="4">
    <source>
        <dbReference type="ARBA" id="ARBA00022827"/>
    </source>
</evidence>
<feature type="domain" description="FAD-binding PCMH-type" evidence="6">
    <location>
        <begin position="39"/>
        <end position="210"/>
    </location>
</feature>
<dbReference type="Pfam" id="PF08031">
    <property type="entry name" value="BBE"/>
    <property type="match status" value="1"/>
</dbReference>
<evidence type="ECO:0000313" key="7">
    <source>
        <dbReference type="EMBL" id="MEI4828619.1"/>
    </source>
</evidence>
<dbReference type="InterPro" id="IPR006094">
    <property type="entry name" value="Oxid_FAD_bind_N"/>
</dbReference>
<dbReference type="RefSeq" id="WP_336481354.1">
    <property type="nucleotide sequence ID" value="NZ_JBAWSV010000001.1"/>
</dbReference>
<dbReference type="Gene3D" id="3.30.465.10">
    <property type="match status" value="1"/>
</dbReference>
<dbReference type="Gene3D" id="3.30.43.10">
    <property type="entry name" value="Uridine Diphospho-n-acetylenolpyruvylglucosamine Reductase, domain 2"/>
    <property type="match status" value="1"/>
</dbReference>
<comment type="cofactor">
    <cofactor evidence="1">
        <name>FAD</name>
        <dbReference type="ChEBI" id="CHEBI:57692"/>
    </cofactor>
</comment>